<dbReference type="STRING" id="1257118.L8H8P7"/>
<evidence type="ECO:0000256" key="1">
    <source>
        <dbReference type="SAM" id="MobiDB-lite"/>
    </source>
</evidence>
<feature type="compositionally biased region" description="Basic and acidic residues" evidence="1">
    <location>
        <begin position="411"/>
        <end position="438"/>
    </location>
</feature>
<feature type="compositionally biased region" description="Basic and acidic residues" evidence="1">
    <location>
        <begin position="283"/>
        <end position="308"/>
    </location>
</feature>
<dbReference type="SMART" id="SM00233">
    <property type="entry name" value="PH"/>
    <property type="match status" value="1"/>
</dbReference>
<organism evidence="3 4">
    <name type="scientific">Acanthamoeba castellanii (strain ATCC 30010 / Neff)</name>
    <dbReference type="NCBI Taxonomy" id="1257118"/>
    <lineage>
        <taxon>Eukaryota</taxon>
        <taxon>Amoebozoa</taxon>
        <taxon>Discosea</taxon>
        <taxon>Longamoebia</taxon>
        <taxon>Centramoebida</taxon>
        <taxon>Acanthamoebidae</taxon>
        <taxon>Acanthamoeba</taxon>
    </lineage>
</organism>
<dbReference type="AlphaFoldDB" id="L8H8P7"/>
<evidence type="ECO:0000259" key="2">
    <source>
        <dbReference type="PROSITE" id="PS50003"/>
    </source>
</evidence>
<dbReference type="PROSITE" id="PS50003">
    <property type="entry name" value="PH_DOMAIN"/>
    <property type="match status" value="1"/>
</dbReference>
<dbReference type="PANTHER" id="PTHR14336:SF15">
    <property type="entry name" value="DUAL ADAPTER FOR PHOSPHOTYROSINE AND 3-PHOSPHOTYROSINE AND 3-PHOSPHOINOSITIDE"/>
    <property type="match status" value="1"/>
</dbReference>
<dbReference type="GeneID" id="14921959"/>
<protein>
    <recommendedName>
        <fullName evidence="2">PH domain-containing protein</fullName>
    </recommendedName>
</protein>
<feature type="region of interest" description="Disordered" evidence="1">
    <location>
        <begin position="273"/>
        <end position="308"/>
    </location>
</feature>
<proteinExistence type="predicted"/>
<feature type="domain" description="PH" evidence="2">
    <location>
        <begin position="9"/>
        <end position="119"/>
    </location>
</feature>
<dbReference type="InterPro" id="IPR011993">
    <property type="entry name" value="PH-like_dom_sf"/>
</dbReference>
<evidence type="ECO:0000313" key="3">
    <source>
        <dbReference type="EMBL" id="ELR21083.1"/>
    </source>
</evidence>
<dbReference type="InterPro" id="IPR001849">
    <property type="entry name" value="PH_domain"/>
</dbReference>
<feature type="region of interest" description="Disordered" evidence="1">
    <location>
        <begin position="206"/>
        <end position="234"/>
    </location>
</feature>
<feature type="region of interest" description="Disordered" evidence="1">
    <location>
        <begin position="473"/>
        <end position="507"/>
    </location>
</feature>
<dbReference type="OMA" id="CMQHEES"/>
<dbReference type="OrthoDB" id="20661at2759"/>
<keyword evidence="4" id="KW-1185">Reference proteome</keyword>
<gene>
    <name evidence="3" type="ORF">ACA1_282480</name>
</gene>
<dbReference type="KEGG" id="acan:ACA1_282480"/>
<name>L8H8P7_ACACF</name>
<dbReference type="SUPFAM" id="SSF50729">
    <property type="entry name" value="PH domain-like"/>
    <property type="match status" value="1"/>
</dbReference>
<dbReference type="Gene3D" id="2.30.29.30">
    <property type="entry name" value="Pleckstrin-homology domain (PH domain)/Phosphotyrosine-binding domain (PTB)"/>
    <property type="match status" value="1"/>
</dbReference>
<sequence>MENVVATAPLPLYGYLQKKGEKGLVRSYKKRWFEQNGSKIFYFHERGEKNALGFIDCIEISTVRRTDENGLASPGGRPSVRRDASVPFEIITPKRIYEFIASTEKDCNYWVNGLNQYLQYQEAMLDTQGMMAAHDQQVTSLQEKLEDIKKRHTLQSIQWAERDKELEKELAALQERLKKQEADAQAKQSELDQKTAESLERLRELNRAKKDLESEKKQREESENEAKKNEEASRLALSRAEERLLDKVAEREREIDELRSRLAKKDADMLDYVKSQQTTSTSTDERDHLREMFESEIEERRRETERTKAQYEEKLAELAQAKDDEARRQVDELERAHSAALRRVADEAERKAEASEEAWQLRAKEFEARTDELRRRVADKKSKIKQRNGWLRELEAQAKQGANDEAAQRAQKLDIEGRDVERQLRDREQELQDRERELGEVRAKLAVATKQKKALKTEVQGKLNEMEKVLLKKSQEMHSMRDALQDQKKRKEEEEAGAELARLGEEVRQSAAALEAKDERVRQLERVNEELEARVKTLQAGLDEREREVEALKREKEELQVPKGESKSAKKLREELEAALSRAKAKAQSKDDMLRALSQKLVEIEADLEQRLRAKDEAIEQLHIRLADSTEQKNALADRFEELLKSSQHGSRDEAERKRKQEDEVNELKLALRLKDEEIHMLTDLGGGSGGRGKGKVPGHHSDGEVENAILHEKMEELRQELFYSLAVGIKLNLSMQGIQCTQSITTLYDDAMRDMIPTSAWNSWIFNRLSRV</sequence>
<dbReference type="RefSeq" id="XP_004344826.1">
    <property type="nucleotide sequence ID" value="XM_004344776.1"/>
</dbReference>
<dbReference type="VEuPathDB" id="AmoebaDB:ACA1_282480"/>
<feature type="compositionally biased region" description="Basic and acidic residues" evidence="1">
    <location>
        <begin position="473"/>
        <end position="493"/>
    </location>
</feature>
<reference evidence="3 4" key="1">
    <citation type="journal article" date="2013" name="Genome Biol.">
        <title>Genome of Acanthamoeba castellanii highlights extensive lateral gene transfer and early evolution of tyrosine kinase signaling.</title>
        <authorList>
            <person name="Clarke M."/>
            <person name="Lohan A.J."/>
            <person name="Liu B."/>
            <person name="Lagkouvardos I."/>
            <person name="Roy S."/>
            <person name="Zafar N."/>
            <person name="Bertelli C."/>
            <person name="Schilde C."/>
            <person name="Kianianmomeni A."/>
            <person name="Burglin T.R."/>
            <person name="Frech C."/>
            <person name="Turcotte B."/>
            <person name="Kopec K.O."/>
            <person name="Synnott J.M."/>
            <person name="Choo C."/>
            <person name="Paponov I."/>
            <person name="Finkler A."/>
            <person name="Soon Heng Tan C."/>
            <person name="Hutchins A.P."/>
            <person name="Weinmeier T."/>
            <person name="Rattei T."/>
            <person name="Chu J.S."/>
            <person name="Gimenez G."/>
            <person name="Irimia M."/>
            <person name="Rigden D.J."/>
            <person name="Fitzpatrick D.A."/>
            <person name="Lorenzo-Morales J."/>
            <person name="Bateman A."/>
            <person name="Chiu C.H."/>
            <person name="Tang P."/>
            <person name="Hegemann P."/>
            <person name="Fromm H."/>
            <person name="Raoult D."/>
            <person name="Greub G."/>
            <person name="Miranda-Saavedra D."/>
            <person name="Chen N."/>
            <person name="Nash P."/>
            <person name="Ginger M.L."/>
            <person name="Horn M."/>
            <person name="Schaap P."/>
            <person name="Caler L."/>
            <person name="Loftus B."/>
        </authorList>
    </citation>
    <scope>NUCLEOTIDE SEQUENCE [LARGE SCALE GENOMIC DNA]</scope>
    <source>
        <strain evidence="3 4">Neff</strain>
    </source>
</reference>
<dbReference type="EMBL" id="KB007908">
    <property type="protein sequence ID" value="ELR21083.1"/>
    <property type="molecule type" value="Genomic_DNA"/>
</dbReference>
<accession>L8H8P7</accession>
<evidence type="ECO:0000313" key="4">
    <source>
        <dbReference type="Proteomes" id="UP000011083"/>
    </source>
</evidence>
<dbReference type="PANTHER" id="PTHR14336">
    <property type="entry name" value="TANDEM PH DOMAIN CONTAINING PROTEIN"/>
    <property type="match status" value="1"/>
</dbReference>
<dbReference type="InterPro" id="IPR051707">
    <property type="entry name" value="PI-Interact_SigTrans_Reg"/>
</dbReference>
<dbReference type="Pfam" id="PF00169">
    <property type="entry name" value="PH"/>
    <property type="match status" value="1"/>
</dbReference>
<dbReference type="Proteomes" id="UP000011083">
    <property type="component" value="Unassembled WGS sequence"/>
</dbReference>
<feature type="region of interest" description="Disordered" evidence="1">
    <location>
        <begin position="397"/>
        <end position="438"/>
    </location>
</feature>